<feature type="domain" description="HAMP" evidence="11">
    <location>
        <begin position="212"/>
        <end position="265"/>
    </location>
</feature>
<proteinExistence type="inferred from homology"/>
<sequence>MNFLSHIGVRNKLWGLVAVALAGALLVQLFAAYQSRSLLIDGRQQQIRHLVDNAVALVDHYYQQRDQLGDELAKQRAFEALRALRYDEGKGYFWVNNHQLTLLMHPMKPQREGKDMSQVRDGDGQLHWQAMRDAVLAAGGGFVNYRYQGPQFDQPADKVSYVKEFAPWGWIIGTGVYLTDVQAQFIDLTQRSLLIFILVIAAVLLLAALLARNIIQPLEAMVALMSQVAQGNLQVEASDQRRKDELGKLNRSFSQLLVTFRELIRHNRDANERIVASVEQAEVVAAQTEGGMDQQYAETDSLASAVEELSATLQEVSANTSDTHQLTAAVRQQIGDSNDKMNRTVEAVTQASESVDHAAAVVSKLEQDLQQIDSILDVIRNISEQTNLLALNAAIEAVRAGESGRGFAVVADEVRSLAQRTHESTEEIQSMTEALQSEALKAVTVMQRSVQQAHDGRGFAETTGDGLQQATDDVNAVAARIAQVADTVLQQSNVIEEVSHNVARIRNIARETRQGSELVSANRQVLSDLVRSGGELLRGYRY</sequence>
<comment type="similarity">
    <text evidence="7">Belongs to the methyl-accepting chemotaxis (MCP) protein family.</text>
</comment>
<dbReference type="InterPro" id="IPR004089">
    <property type="entry name" value="MCPsignal_dom"/>
</dbReference>
<evidence type="ECO:0000259" key="10">
    <source>
        <dbReference type="PROSITE" id="PS50111"/>
    </source>
</evidence>
<dbReference type="Gene3D" id="1.10.287.950">
    <property type="entry name" value="Methyl-accepting chemotaxis protein"/>
    <property type="match status" value="1"/>
</dbReference>
<evidence type="ECO:0000256" key="5">
    <source>
        <dbReference type="ARBA" id="ARBA00023136"/>
    </source>
</evidence>
<evidence type="ECO:0000256" key="2">
    <source>
        <dbReference type="ARBA" id="ARBA00022475"/>
    </source>
</evidence>
<dbReference type="Pfam" id="PF17200">
    <property type="entry name" value="sCache_2"/>
    <property type="match status" value="1"/>
</dbReference>
<dbReference type="InterPro" id="IPR003660">
    <property type="entry name" value="HAMP_dom"/>
</dbReference>
<dbReference type="RefSeq" id="WP_376864283.1">
    <property type="nucleotide sequence ID" value="NZ_JBHRYB010000001.1"/>
</dbReference>
<dbReference type="SMART" id="SM01049">
    <property type="entry name" value="Cache_2"/>
    <property type="match status" value="1"/>
</dbReference>
<evidence type="ECO:0000256" key="4">
    <source>
        <dbReference type="ARBA" id="ARBA00022989"/>
    </source>
</evidence>
<dbReference type="PROSITE" id="PS50885">
    <property type="entry name" value="HAMP"/>
    <property type="match status" value="1"/>
</dbReference>
<evidence type="ECO:0000313" key="12">
    <source>
        <dbReference type="EMBL" id="MFC3678733.1"/>
    </source>
</evidence>
<accession>A0ABV7VRP5</accession>
<dbReference type="SMART" id="SM00304">
    <property type="entry name" value="HAMP"/>
    <property type="match status" value="2"/>
</dbReference>
<dbReference type="Pfam" id="PF00672">
    <property type="entry name" value="HAMP"/>
    <property type="match status" value="1"/>
</dbReference>
<keyword evidence="3 9" id="KW-0812">Transmembrane</keyword>
<dbReference type="EMBL" id="JBHRYB010000001">
    <property type="protein sequence ID" value="MFC3678733.1"/>
    <property type="molecule type" value="Genomic_DNA"/>
</dbReference>
<dbReference type="InterPro" id="IPR004090">
    <property type="entry name" value="Chemotax_Me-accpt_rcpt"/>
</dbReference>
<evidence type="ECO:0000259" key="11">
    <source>
        <dbReference type="PROSITE" id="PS50885"/>
    </source>
</evidence>
<dbReference type="PRINTS" id="PR00260">
    <property type="entry name" value="CHEMTRNSDUCR"/>
</dbReference>
<dbReference type="CDD" id="cd11386">
    <property type="entry name" value="MCP_signal"/>
    <property type="match status" value="1"/>
</dbReference>
<keyword evidence="5 9" id="KW-0472">Membrane</keyword>
<comment type="subcellular location">
    <subcellularLocation>
        <location evidence="1">Cell membrane</location>
        <topology evidence="1">Multi-pass membrane protein</topology>
    </subcellularLocation>
</comment>
<reference evidence="13" key="1">
    <citation type="journal article" date="2019" name="Int. J. Syst. Evol. Microbiol.">
        <title>The Global Catalogue of Microorganisms (GCM) 10K type strain sequencing project: providing services to taxonomists for standard genome sequencing and annotation.</title>
        <authorList>
            <consortium name="The Broad Institute Genomics Platform"/>
            <consortium name="The Broad Institute Genome Sequencing Center for Infectious Disease"/>
            <person name="Wu L."/>
            <person name="Ma J."/>
        </authorList>
    </citation>
    <scope>NUCLEOTIDE SEQUENCE [LARGE SCALE GENOMIC DNA]</scope>
    <source>
        <strain evidence="13">KCTC 42424</strain>
    </source>
</reference>
<feature type="domain" description="Methyl-accepting transducer" evidence="10">
    <location>
        <begin position="270"/>
        <end position="506"/>
    </location>
</feature>
<keyword evidence="13" id="KW-1185">Reference proteome</keyword>
<name>A0ABV7VRP5_9GAMM</name>
<keyword evidence="4 9" id="KW-1133">Transmembrane helix</keyword>
<organism evidence="12 13">
    <name type="scientific">Bacterioplanoides pacificum</name>
    <dbReference type="NCBI Taxonomy" id="1171596"/>
    <lineage>
        <taxon>Bacteria</taxon>
        <taxon>Pseudomonadati</taxon>
        <taxon>Pseudomonadota</taxon>
        <taxon>Gammaproteobacteria</taxon>
        <taxon>Oceanospirillales</taxon>
        <taxon>Oceanospirillaceae</taxon>
        <taxon>Bacterioplanoides</taxon>
    </lineage>
</organism>
<evidence type="ECO:0000256" key="1">
    <source>
        <dbReference type="ARBA" id="ARBA00004651"/>
    </source>
</evidence>
<comment type="caution">
    <text evidence="12">The sequence shown here is derived from an EMBL/GenBank/DDBJ whole genome shotgun (WGS) entry which is preliminary data.</text>
</comment>
<dbReference type="PROSITE" id="PS50111">
    <property type="entry name" value="CHEMOTAXIS_TRANSDUC_2"/>
    <property type="match status" value="1"/>
</dbReference>
<dbReference type="InterPro" id="IPR033480">
    <property type="entry name" value="sCache_2"/>
</dbReference>
<evidence type="ECO:0000313" key="13">
    <source>
        <dbReference type="Proteomes" id="UP001595722"/>
    </source>
</evidence>
<evidence type="ECO:0000256" key="8">
    <source>
        <dbReference type="PROSITE-ProRule" id="PRU00284"/>
    </source>
</evidence>
<dbReference type="SMART" id="SM00283">
    <property type="entry name" value="MA"/>
    <property type="match status" value="1"/>
</dbReference>
<gene>
    <name evidence="12" type="ORF">ACFOMG_01240</name>
</gene>
<dbReference type="Proteomes" id="UP001595722">
    <property type="component" value="Unassembled WGS sequence"/>
</dbReference>
<evidence type="ECO:0000256" key="7">
    <source>
        <dbReference type="ARBA" id="ARBA00029447"/>
    </source>
</evidence>
<dbReference type="CDD" id="cd06225">
    <property type="entry name" value="HAMP"/>
    <property type="match status" value="1"/>
</dbReference>
<dbReference type="SUPFAM" id="SSF58104">
    <property type="entry name" value="Methyl-accepting chemotaxis protein (MCP) signaling domain"/>
    <property type="match status" value="1"/>
</dbReference>
<feature type="transmembrane region" description="Helical" evidence="9">
    <location>
        <begin position="13"/>
        <end position="33"/>
    </location>
</feature>
<dbReference type="PANTHER" id="PTHR32089:SF119">
    <property type="entry name" value="METHYL-ACCEPTING CHEMOTAXIS PROTEIN CTPL"/>
    <property type="match status" value="1"/>
</dbReference>
<feature type="transmembrane region" description="Helical" evidence="9">
    <location>
        <begin position="193"/>
        <end position="211"/>
    </location>
</feature>
<dbReference type="Gene3D" id="3.30.450.20">
    <property type="entry name" value="PAS domain"/>
    <property type="match status" value="1"/>
</dbReference>
<dbReference type="Pfam" id="PF00015">
    <property type="entry name" value="MCPsignal"/>
    <property type="match status" value="1"/>
</dbReference>
<evidence type="ECO:0000256" key="9">
    <source>
        <dbReference type="SAM" id="Phobius"/>
    </source>
</evidence>
<keyword evidence="2" id="KW-1003">Cell membrane</keyword>
<evidence type="ECO:0000256" key="6">
    <source>
        <dbReference type="ARBA" id="ARBA00023224"/>
    </source>
</evidence>
<keyword evidence="6 8" id="KW-0807">Transducer</keyword>
<protein>
    <submittedName>
        <fullName evidence="12">Methyl-accepting chemotaxis protein</fullName>
    </submittedName>
</protein>
<dbReference type="PANTHER" id="PTHR32089">
    <property type="entry name" value="METHYL-ACCEPTING CHEMOTAXIS PROTEIN MCPB"/>
    <property type="match status" value="1"/>
</dbReference>
<evidence type="ECO:0000256" key="3">
    <source>
        <dbReference type="ARBA" id="ARBA00022692"/>
    </source>
</evidence>